<comment type="caution">
    <text evidence="4">The sequence shown here is derived from an EMBL/GenBank/DDBJ whole genome shotgun (WGS) entry which is preliminary data.</text>
</comment>
<dbReference type="EC" id="4.2.1.47" evidence="4"/>
<comment type="pathway">
    <text evidence="1">Bacterial outer membrane biogenesis; LPS O-antigen biosynthesis.</text>
</comment>
<dbReference type="SUPFAM" id="SSF51735">
    <property type="entry name" value="NAD(P)-binding Rossmann-fold domains"/>
    <property type="match status" value="1"/>
</dbReference>
<comment type="similarity">
    <text evidence="2">Belongs to the NAD(P)-dependent epimerase/dehydratase family.</text>
</comment>
<accession>A0ABT8T4T1</accession>
<feature type="domain" description="NAD-dependent epimerase/dehydratase" evidence="3">
    <location>
        <begin position="7"/>
        <end position="235"/>
    </location>
</feature>
<proteinExistence type="inferred from homology"/>
<organism evidence="4 5">
    <name type="scientific">Rhizobium oryzicola</name>
    <dbReference type="NCBI Taxonomy" id="1232668"/>
    <lineage>
        <taxon>Bacteria</taxon>
        <taxon>Pseudomonadati</taxon>
        <taxon>Pseudomonadota</taxon>
        <taxon>Alphaproteobacteria</taxon>
        <taxon>Hyphomicrobiales</taxon>
        <taxon>Rhizobiaceae</taxon>
        <taxon>Rhizobium/Agrobacterium group</taxon>
        <taxon>Rhizobium</taxon>
    </lineage>
</organism>
<evidence type="ECO:0000256" key="2">
    <source>
        <dbReference type="ARBA" id="ARBA00007637"/>
    </source>
</evidence>
<reference evidence="4" key="2">
    <citation type="submission" date="2023-07" db="EMBL/GenBank/DDBJ databases">
        <authorList>
            <person name="Sun H."/>
        </authorList>
    </citation>
    <scope>NUCLEOTIDE SEQUENCE</scope>
    <source>
        <strain evidence="4">05753</strain>
    </source>
</reference>
<sequence>MSNRRLLITGSQGFVGRALIERIRASAPDRFELVDFIDPENGERPDIRDKAAVERALTSAKPDAVVHLAAIAAPRQAQKDPSEAWMVNVIGTLNIASAARTIGARLIWSGSSEAYGNAFNRHPEPVREEAALEPMSAYGATKSAADLMLRQMGEDGLQAVIFRPFNHSGPGQSPDYVVPAFAEQVARIEAGLQDPVIKVGNLEARRDFLHVTDVVDAYLAAADAPSIQPGATYNISTSAPVAIADLLNGLLTASGHAITVEVDPARYFPNKVVTASGSHDRLKADFGWSPKIAIGDMLAEVLDDQRQRIAAEPRG</sequence>
<dbReference type="InterPro" id="IPR020904">
    <property type="entry name" value="Sc_DH/Rdtase_CS"/>
</dbReference>
<evidence type="ECO:0000256" key="1">
    <source>
        <dbReference type="ARBA" id="ARBA00005125"/>
    </source>
</evidence>
<name>A0ABT8T4T1_9HYPH</name>
<dbReference type="PANTHER" id="PTHR43000">
    <property type="entry name" value="DTDP-D-GLUCOSE 4,6-DEHYDRATASE-RELATED"/>
    <property type="match status" value="1"/>
</dbReference>
<dbReference type="RefSeq" id="WP_302079847.1">
    <property type="nucleotide sequence ID" value="NZ_JAUKWQ010000017.1"/>
</dbReference>
<dbReference type="EMBL" id="JAUKWQ010000017">
    <property type="protein sequence ID" value="MDO1585580.1"/>
    <property type="molecule type" value="Genomic_DNA"/>
</dbReference>
<dbReference type="GO" id="GO:0008446">
    <property type="term" value="F:GDP-mannose 4,6-dehydratase activity"/>
    <property type="evidence" value="ECO:0007669"/>
    <property type="project" value="UniProtKB-EC"/>
</dbReference>
<dbReference type="Gene3D" id="3.40.50.720">
    <property type="entry name" value="NAD(P)-binding Rossmann-like Domain"/>
    <property type="match status" value="1"/>
</dbReference>
<dbReference type="InterPro" id="IPR036291">
    <property type="entry name" value="NAD(P)-bd_dom_sf"/>
</dbReference>
<evidence type="ECO:0000313" key="5">
    <source>
        <dbReference type="Proteomes" id="UP001169006"/>
    </source>
</evidence>
<dbReference type="Proteomes" id="UP001169006">
    <property type="component" value="Unassembled WGS sequence"/>
</dbReference>
<keyword evidence="4" id="KW-0456">Lyase</keyword>
<dbReference type="Pfam" id="PF01370">
    <property type="entry name" value="Epimerase"/>
    <property type="match status" value="1"/>
</dbReference>
<dbReference type="Gene3D" id="3.90.25.10">
    <property type="entry name" value="UDP-galactose 4-epimerase, domain 1"/>
    <property type="match status" value="1"/>
</dbReference>
<evidence type="ECO:0000313" key="4">
    <source>
        <dbReference type="EMBL" id="MDO1585580.1"/>
    </source>
</evidence>
<protein>
    <submittedName>
        <fullName evidence="4">GDP-mannose 4,6-dehydratase</fullName>
        <ecNumber evidence="4">4.2.1.47</ecNumber>
    </submittedName>
</protein>
<reference evidence="4" key="1">
    <citation type="journal article" date="2015" name="Int. J. Syst. Evol. Microbiol.">
        <title>Rhizobium oryzicola sp. nov., potential plant-growth-promoting endophytic bacteria isolated from rice roots.</title>
        <authorList>
            <person name="Zhang X.X."/>
            <person name="Gao J.S."/>
            <person name="Cao Y.H."/>
            <person name="Sheirdil R.A."/>
            <person name="Wang X.C."/>
            <person name="Zhang L."/>
        </authorList>
    </citation>
    <scope>NUCLEOTIDE SEQUENCE</scope>
    <source>
        <strain evidence="4">05753</strain>
    </source>
</reference>
<dbReference type="PROSITE" id="PS00061">
    <property type="entry name" value="ADH_SHORT"/>
    <property type="match status" value="1"/>
</dbReference>
<gene>
    <name evidence="4" type="ORF">Q2T52_26125</name>
</gene>
<evidence type="ECO:0000259" key="3">
    <source>
        <dbReference type="Pfam" id="PF01370"/>
    </source>
</evidence>
<dbReference type="InterPro" id="IPR001509">
    <property type="entry name" value="Epimerase_deHydtase"/>
</dbReference>
<keyword evidence="5" id="KW-1185">Reference proteome</keyword>